<name>A0ABS4YQ95_9MICO</name>
<keyword evidence="2" id="KW-1185">Reference proteome</keyword>
<comment type="caution">
    <text evidence="1">The sequence shown here is derived from an EMBL/GenBank/DDBJ whole genome shotgun (WGS) entry which is preliminary data.</text>
</comment>
<organism evidence="1 2">
    <name type="scientific">Brachybacterium fresconis</name>
    <dbReference type="NCBI Taxonomy" id="173363"/>
    <lineage>
        <taxon>Bacteria</taxon>
        <taxon>Bacillati</taxon>
        <taxon>Actinomycetota</taxon>
        <taxon>Actinomycetes</taxon>
        <taxon>Micrococcales</taxon>
        <taxon>Dermabacteraceae</taxon>
        <taxon>Brachybacterium</taxon>
    </lineage>
</organism>
<evidence type="ECO:0000313" key="1">
    <source>
        <dbReference type="EMBL" id="MBP2410957.1"/>
    </source>
</evidence>
<proteinExistence type="predicted"/>
<dbReference type="EMBL" id="JAGIOC010000001">
    <property type="protein sequence ID" value="MBP2410957.1"/>
    <property type="molecule type" value="Genomic_DNA"/>
</dbReference>
<evidence type="ECO:0000313" key="2">
    <source>
        <dbReference type="Proteomes" id="UP000698222"/>
    </source>
</evidence>
<protein>
    <submittedName>
        <fullName evidence="1">Uncharacterized protein</fullName>
    </submittedName>
</protein>
<accession>A0ABS4YQ95</accession>
<reference evidence="1 2" key="1">
    <citation type="submission" date="2021-03" db="EMBL/GenBank/DDBJ databases">
        <title>Sequencing the genomes of 1000 actinobacteria strains.</title>
        <authorList>
            <person name="Klenk H.-P."/>
        </authorList>
    </citation>
    <scope>NUCLEOTIDE SEQUENCE [LARGE SCALE GENOMIC DNA]</scope>
    <source>
        <strain evidence="1 2">DSM 14564</strain>
    </source>
</reference>
<dbReference type="Proteomes" id="UP000698222">
    <property type="component" value="Unassembled WGS sequence"/>
</dbReference>
<sequence>MVTYPGHDYFAVTRYSEESEFDGQSAVLTSWHRPLHAVIDAFLGAGLRIAVVSEPPWSPDTPAELLPTDMGACTAFVCFLFVALDAP</sequence>
<dbReference type="RefSeq" id="WP_245349026.1">
    <property type="nucleotide sequence ID" value="NZ_BAAAJV010000008.1"/>
</dbReference>
<gene>
    <name evidence="1" type="ORF">JOF44_003860</name>
</gene>